<keyword evidence="2" id="KW-1133">Transmembrane helix</keyword>
<dbReference type="Proteomes" id="UP000712281">
    <property type="component" value="Unassembled WGS sequence"/>
</dbReference>
<dbReference type="InterPro" id="IPR052929">
    <property type="entry name" value="RNase_H-like_EbsB-rel"/>
</dbReference>
<evidence type="ECO:0000313" key="4">
    <source>
        <dbReference type="EMBL" id="KAF2620256.1"/>
    </source>
</evidence>
<feature type="compositionally biased region" description="Low complexity" evidence="1">
    <location>
        <begin position="17"/>
        <end position="27"/>
    </location>
</feature>
<dbReference type="InterPro" id="IPR044730">
    <property type="entry name" value="RNase_H-like_dom_plant"/>
</dbReference>
<feature type="transmembrane region" description="Helical" evidence="2">
    <location>
        <begin position="47"/>
        <end position="66"/>
    </location>
</feature>
<dbReference type="GO" id="GO:0003676">
    <property type="term" value="F:nucleic acid binding"/>
    <property type="evidence" value="ECO:0007669"/>
    <property type="project" value="InterPro"/>
</dbReference>
<feature type="transmembrane region" description="Helical" evidence="2">
    <location>
        <begin position="157"/>
        <end position="179"/>
    </location>
</feature>
<name>A0A8S9MRW7_BRACR</name>
<evidence type="ECO:0000256" key="2">
    <source>
        <dbReference type="SAM" id="Phobius"/>
    </source>
</evidence>
<protein>
    <recommendedName>
        <fullName evidence="3">RNase H type-1 domain-containing protein</fullName>
    </recommendedName>
</protein>
<dbReference type="EMBL" id="QGKW02000007">
    <property type="protein sequence ID" value="KAF2620256.1"/>
    <property type="molecule type" value="Genomic_DNA"/>
</dbReference>
<keyword evidence="2" id="KW-0472">Membrane</keyword>
<sequence length="203" mass="21873">MVASINLHSSAGSLPSTGTTPTNGTNPFPESPHAFGRTGTRGNVNSGLVISSVFTLCFSSLVFLWGSDLRAASWSTRRLSAAGKLTMLKAVLSAIPTYSMSCARSLESVSSPLMAESLAMRAAIQDAKRNSLLNVWFRTDNQELARAINSKTLSVELFGVLMDIEFLSASFSFFLVSFFGRENNVTADSLAKSAFRCFSPPMY</sequence>
<dbReference type="PANTHER" id="PTHR47074:SF49">
    <property type="entry name" value="POLYNUCLEOTIDYL TRANSFERASE, RIBONUCLEASE H-LIKE SUPERFAMILY PROTEIN"/>
    <property type="match status" value="1"/>
</dbReference>
<feature type="region of interest" description="Disordered" evidence="1">
    <location>
        <begin position="1"/>
        <end position="37"/>
    </location>
</feature>
<feature type="compositionally biased region" description="Polar residues" evidence="1">
    <location>
        <begin position="1"/>
        <end position="16"/>
    </location>
</feature>
<accession>A0A8S9MRW7</accession>
<evidence type="ECO:0000313" key="5">
    <source>
        <dbReference type="Proteomes" id="UP000712281"/>
    </source>
</evidence>
<dbReference type="SUPFAM" id="SSF53098">
    <property type="entry name" value="Ribonuclease H-like"/>
    <property type="match status" value="1"/>
</dbReference>
<organism evidence="4 5">
    <name type="scientific">Brassica cretica</name>
    <name type="common">Mustard</name>
    <dbReference type="NCBI Taxonomy" id="69181"/>
    <lineage>
        <taxon>Eukaryota</taxon>
        <taxon>Viridiplantae</taxon>
        <taxon>Streptophyta</taxon>
        <taxon>Embryophyta</taxon>
        <taxon>Tracheophyta</taxon>
        <taxon>Spermatophyta</taxon>
        <taxon>Magnoliopsida</taxon>
        <taxon>eudicotyledons</taxon>
        <taxon>Gunneridae</taxon>
        <taxon>Pentapetalae</taxon>
        <taxon>rosids</taxon>
        <taxon>malvids</taxon>
        <taxon>Brassicales</taxon>
        <taxon>Brassicaceae</taxon>
        <taxon>Brassiceae</taxon>
        <taxon>Brassica</taxon>
    </lineage>
</organism>
<dbReference type="CDD" id="cd06222">
    <property type="entry name" value="RNase_H_like"/>
    <property type="match status" value="1"/>
</dbReference>
<dbReference type="Pfam" id="PF13456">
    <property type="entry name" value="RVT_3"/>
    <property type="match status" value="1"/>
</dbReference>
<dbReference type="PANTHER" id="PTHR47074">
    <property type="entry name" value="BNAC02G40300D PROTEIN"/>
    <property type="match status" value="1"/>
</dbReference>
<feature type="domain" description="RNase H type-1" evidence="3">
    <location>
        <begin position="102"/>
        <end position="194"/>
    </location>
</feature>
<dbReference type="InterPro" id="IPR036397">
    <property type="entry name" value="RNaseH_sf"/>
</dbReference>
<dbReference type="InterPro" id="IPR012337">
    <property type="entry name" value="RNaseH-like_sf"/>
</dbReference>
<dbReference type="AlphaFoldDB" id="A0A8S9MRW7"/>
<evidence type="ECO:0000259" key="3">
    <source>
        <dbReference type="Pfam" id="PF13456"/>
    </source>
</evidence>
<keyword evidence="2" id="KW-0812">Transmembrane</keyword>
<dbReference type="InterPro" id="IPR002156">
    <property type="entry name" value="RNaseH_domain"/>
</dbReference>
<dbReference type="Gene3D" id="3.30.420.10">
    <property type="entry name" value="Ribonuclease H-like superfamily/Ribonuclease H"/>
    <property type="match status" value="1"/>
</dbReference>
<gene>
    <name evidence="4" type="ORF">F2Q68_00040909</name>
</gene>
<evidence type="ECO:0000256" key="1">
    <source>
        <dbReference type="SAM" id="MobiDB-lite"/>
    </source>
</evidence>
<proteinExistence type="predicted"/>
<reference evidence="4" key="1">
    <citation type="submission" date="2019-12" db="EMBL/GenBank/DDBJ databases">
        <title>Genome sequencing and annotation of Brassica cretica.</title>
        <authorList>
            <person name="Studholme D.J."/>
            <person name="Sarris P.F."/>
        </authorList>
    </citation>
    <scope>NUCLEOTIDE SEQUENCE</scope>
    <source>
        <strain evidence="4">PFS-001/15</strain>
        <tissue evidence="4">Leaf</tissue>
    </source>
</reference>
<comment type="caution">
    <text evidence="4">The sequence shown here is derived from an EMBL/GenBank/DDBJ whole genome shotgun (WGS) entry which is preliminary data.</text>
</comment>
<dbReference type="GO" id="GO:0004523">
    <property type="term" value="F:RNA-DNA hybrid ribonuclease activity"/>
    <property type="evidence" value="ECO:0007669"/>
    <property type="project" value="InterPro"/>
</dbReference>